<keyword evidence="3" id="KW-1185">Reference proteome</keyword>
<dbReference type="Proteomes" id="UP000676951">
    <property type="component" value="Chromosome"/>
</dbReference>
<sequence>MPEYQPVSTSLIWAERPRCPNCRHDRMLLSKFEASHRRFECQNCGRVEIMVVESDPMTSGALGWLDGELKPPT</sequence>
<evidence type="ECO:0000313" key="2">
    <source>
        <dbReference type="EMBL" id="QWG21124.1"/>
    </source>
</evidence>
<proteinExistence type="predicted"/>
<evidence type="ECO:0000259" key="1">
    <source>
        <dbReference type="Pfam" id="PF12760"/>
    </source>
</evidence>
<protein>
    <submittedName>
        <fullName evidence="2">Transposase</fullName>
    </submittedName>
</protein>
<dbReference type="RefSeq" id="WP_215601849.1">
    <property type="nucleotide sequence ID" value="NZ_CP076136.1"/>
</dbReference>
<organism evidence="2 3">
    <name type="scientific">Bradyrhizobium sediminis</name>
    <dbReference type="NCBI Taxonomy" id="2840469"/>
    <lineage>
        <taxon>Bacteria</taxon>
        <taxon>Pseudomonadati</taxon>
        <taxon>Pseudomonadota</taxon>
        <taxon>Alphaproteobacteria</taxon>
        <taxon>Hyphomicrobiales</taxon>
        <taxon>Nitrobacteraceae</taxon>
        <taxon>Bradyrhizobium</taxon>
    </lineage>
</organism>
<name>A0A975NW54_9BRAD</name>
<dbReference type="Pfam" id="PF12760">
    <property type="entry name" value="Zn_ribbon_IS1595"/>
    <property type="match status" value="1"/>
</dbReference>
<dbReference type="EMBL" id="CP076136">
    <property type="protein sequence ID" value="QWG21124.1"/>
    <property type="molecule type" value="Genomic_DNA"/>
</dbReference>
<feature type="domain" description="Transposase zinc-ribbon" evidence="1">
    <location>
        <begin position="10"/>
        <end position="46"/>
    </location>
</feature>
<evidence type="ECO:0000313" key="3">
    <source>
        <dbReference type="Proteomes" id="UP000676951"/>
    </source>
</evidence>
<reference evidence="2 3" key="1">
    <citation type="submission" date="2021-06" db="EMBL/GenBank/DDBJ databases">
        <title>Bradyrhizobium sp. S2-11-4 Genome sequencing.</title>
        <authorList>
            <person name="Jin L."/>
        </authorList>
    </citation>
    <scope>NUCLEOTIDE SEQUENCE [LARGE SCALE GENOMIC DNA]</scope>
    <source>
        <strain evidence="2 3">S2-11-4</strain>
    </source>
</reference>
<dbReference type="InterPro" id="IPR024442">
    <property type="entry name" value="Transposase_Zn_ribbon"/>
</dbReference>
<dbReference type="AlphaFoldDB" id="A0A975NW54"/>
<gene>
    <name evidence="2" type="ORF">KMZ93_13765</name>
</gene>
<accession>A0A975NW54</accession>